<dbReference type="AlphaFoldDB" id="A0AA40HLC6"/>
<feature type="domain" description="BTBDG BTB/POZ" evidence="3">
    <location>
        <begin position="67"/>
        <end position="187"/>
    </location>
</feature>
<dbReference type="InterPro" id="IPR042833">
    <property type="entry name" value="BTBD16"/>
</dbReference>
<evidence type="ECO:0000313" key="4">
    <source>
        <dbReference type="EMBL" id="KAK1333334.1"/>
    </source>
</evidence>
<evidence type="ECO:0000256" key="1">
    <source>
        <dbReference type="ARBA" id="ARBA00016271"/>
    </source>
</evidence>
<dbReference type="Pfam" id="PF21059">
    <property type="entry name" value="BTBD16_C"/>
    <property type="match status" value="1"/>
</dbReference>
<dbReference type="InterPro" id="IPR048859">
    <property type="entry name" value="BTBD16_C"/>
</dbReference>
<dbReference type="Pfam" id="PF23998">
    <property type="entry name" value="BTB_BTBDG"/>
    <property type="match status" value="1"/>
</dbReference>
<sequence>MAGATNRWRLPSEPFSRDLLALSQMCKAMCLDVDDTLQAPDRLYIPKTQKKRSGTLKKAVPSGDGVVTLECLGFQWELHLPQLFQSETLTKLYVSALSEAPASRMRDLERLLPDKRSEAARERPPMKRLTISLRINDPLVTKIAFATALKNLYTSQVDLSLDEVLGVLASAHALQFSNLFQRCVAIMVHGLSPSTVANFYMAGCKYKEEPLSAACEKWMEMNLVAEVGRQIHLQKIPKELLLKVLRSPSLFVFSEFHLLKTLLLWVYLQVNPRLLTFPTHEAVMAFFSSSPKKPCFLDQDMECGFAEIFLCLRLHGITRGQDLDVLRHLNFFPESWLIRVTANHYHAMESGGDMAFAKDLTNQAVRFGLLFYKEYTTYSEMIAIYGFFFAMRGVRNNSTSYSFYMQRIRPADVGFPSEVCEHGLVSLRPERLVKYEIRAQALVDGRWQEFGTKPVVQKFRFVRPNCRSQVLQIQTAGSPIYVSFSFIFPAS</sequence>
<dbReference type="Proteomes" id="UP001177744">
    <property type="component" value="Unassembled WGS sequence"/>
</dbReference>
<evidence type="ECO:0000313" key="5">
    <source>
        <dbReference type="Proteomes" id="UP001177744"/>
    </source>
</evidence>
<dbReference type="Gene3D" id="3.30.710.10">
    <property type="entry name" value="Potassium Channel Kv1.1, Chain A"/>
    <property type="match status" value="1"/>
</dbReference>
<dbReference type="PANTHER" id="PTHR46843">
    <property type="entry name" value="BTB/POZ DOMAIN-CONTAINING PROTEIN 16"/>
    <property type="match status" value="1"/>
</dbReference>
<proteinExistence type="predicted"/>
<name>A0AA40HLC6_CNENI</name>
<dbReference type="EMBL" id="JAULJE010000016">
    <property type="protein sequence ID" value="KAK1333334.1"/>
    <property type="molecule type" value="Genomic_DNA"/>
</dbReference>
<dbReference type="InterPro" id="IPR011333">
    <property type="entry name" value="SKP1/BTB/POZ_sf"/>
</dbReference>
<keyword evidence="5" id="KW-1185">Reference proteome</keyword>
<comment type="caution">
    <text evidence="4">The sequence shown here is derived from an EMBL/GenBank/DDBJ whole genome shotgun (WGS) entry which is preliminary data.</text>
</comment>
<dbReference type="SUPFAM" id="SSF54695">
    <property type="entry name" value="POZ domain"/>
    <property type="match status" value="1"/>
</dbReference>
<protein>
    <recommendedName>
        <fullName evidence="1">BTB/POZ domain-containing protein 16</fullName>
    </recommendedName>
</protein>
<organism evidence="4 5">
    <name type="scientific">Cnephaeus nilssonii</name>
    <name type="common">Northern bat</name>
    <name type="synonym">Eptesicus nilssonii</name>
    <dbReference type="NCBI Taxonomy" id="3371016"/>
    <lineage>
        <taxon>Eukaryota</taxon>
        <taxon>Metazoa</taxon>
        <taxon>Chordata</taxon>
        <taxon>Craniata</taxon>
        <taxon>Vertebrata</taxon>
        <taxon>Euteleostomi</taxon>
        <taxon>Mammalia</taxon>
        <taxon>Eutheria</taxon>
        <taxon>Laurasiatheria</taxon>
        <taxon>Chiroptera</taxon>
        <taxon>Yangochiroptera</taxon>
        <taxon>Vespertilionidae</taxon>
        <taxon>Cnephaeus</taxon>
    </lineage>
</organism>
<feature type="domain" description="BTB/POZ" evidence="2">
    <location>
        <begin position="365"/>
        <end position="470"/>
    </location>
</feature>
<evidence type="ECO:0000259" key="3">
    <source>
        <dbReference type="Pfam" id="PF23998"/>
    </source>
</evidence>
<accession>A0AA40HLC6</accession>
<dbReference type="InterPro" id="IPR056426">
    <property type="entry name" value="BTB_BTBDG"/>
</dbReference>
<gene>
    <name evidence="4" type="ORF">QTO34_005717</name>
</gene>
<evidence type="ECO:0000259" key="2">
    <source>
        <dbReference type="Pfam" id="PF21059"/>
    </source>
</evidence>
<reference evidence="4" key="1">
    <citation type="submission" date="2023-06" db="EMBL/GenBank/DDBJ databases">
        <title>Reference genome for the Northern bat (Eptesicus nilssonii), a most northern bat species.</title>
        <authorList>
            <person name="Laine V.N."/>
            <person name="Pulliainen A.T."/>
            <person name="Lilley T.M."/>
        </authorList>
    </citation>
    <scope>NUCLEOTIDE SEQUENCE</scope>
    <source>
        <strain evidence="4">BLF_Eptnil</strain>
        <tissue evidence="4">Kidney</tissue>
    </source>
</reference>
<dbReference type="PANTHER" id="PTHR46843:SF1">
    <property type="entry name" value="BTB_POZ DOMAIN-CONTAINING PROTEIN 16"/>
    <property type="match status" value="1"/>
</dbReference>